<dbReference type="AlphaFoldDB" id="A0A3D8Q413"/>
<gene>
    <name evidence="2" type="ORF">BP6252_14077</name>
</gene>
<feature type="compositionally biased region" description="Basic residues" evidence="1">
    <location>
        <begin position="34"/>
        <end position="47"/>
    </location>
</feature>
<dbReference type="Proteomes" id="UP000256645">
    <property type="component" value="Unassembled WGS sequence"/>
</dbReference>
<organism evidence="2 3">
    <name type="scientific">Coleophoma cylindrospora</name>
    <dbReference type="NCBI Taxonomy" id="1849047"/>
    <lineage>
        <taxon>Eukaryota</taxon>
        <taxon>Fungi</taxon>
        <taxon>Dikarya</taxon>
        <taxon>Ascomycota</taxon>
        <taxon>Pezizomycotina</taxon>
        <taxon>Leotiomycetes</taxon>
        <taxon>Helotiales</taxon>
        <taxon>Dermateaceae</taxon>
        <taxon>Coleophoma</taxon>
    </lineage>
</organism>
<dbReference type="InterPro" id="IPR021833">
    <property type="entry name" value="DUF3425"/>
</dbReference>
<evidence type="ECO:0008006" key="4">
    <source>
        <dbReference type="Google" id="ProtNLM"/>
    </source>
</evidence>
<name>A0A3D8Q413_9HELO</name>
<protein>
    <recommendedName>
        <fullName evidence="4">BZIP domain-containing protein</fullName>
    </recommendedName>
</protein>
<dbReference type="STRING" id="1849047.A0A3D8Q413"/>
<feature type="compositionally biased region" description="Polar residues" evidence="1">
    <location>
        <begin position="114"/>
        <end position="125"/>
    </location>
</feature>
<dbReference type="PANTHER" id="PTHR38116">
    <property type="entry name" value="CHROMOSOME 7, WHOLE GENOME SHOTGUN SEQUENCE"/>
    <property type="match status" value="1"/>
</dbReference>
<comment type="caution">
    <text evidence="2">The sequence shown here is derived from an EMBL/GenBank/DDBJ whole genome shotgun (WGS) entry which is preliminary data.</text>
</comment>
<feature type="region of interest" description="Disordered" evidence="1">
    <location>
        <begin position="104"/>
        <end position="125"/>
    </location>
</feature>
<dbReference type="PANTHER" id="PTHR38116:SF1">
    <property type="entry name" value="BZIP DOMAIN-CONTAINING PROTEIN"/>
    <property type="match status" value="1"/>
</dbReference>
<evidence type="ECO:0000256" key="1">
    <source>
        <dbReference type="SAM" id="MobiDB-lite"/>
    </source>
</evidence>
<feature type="region of interest" description="Disordered" evidence="1">
    <location>
        <begin position="21"/>
        <end position="47"/>
    </location>
</feature>
<reference evidence="2 3" key="1">
    <citation type="journal article" date="2018" name="IMA Fungus">
        <title>IMA Genome-F 9: Draft genome sequence of Annulohypoxylon stygium, Aspergillus mulundensis, Berkeleyomyces basicola (syn. Thielaviopsis basicola), Ceratocystis smalleyi, two Cercospora beticola strains, Coleophoma cylindrospora, Fusarium fracticaudum, Phialophora cf. hyalina, and Morchella septimelata.</title>
        <authorList>
            <person name="Wingfield B.D."/>
            <person name="Bills G.F."/>
            <person name="Dong Y."/>
            <person name="Huang W."/>
            <person name="Nel W.J."/>
            <person name="Swalarsk-Parry B.S."/>
            <person name="Vaghefi N."/>
            <person name="Wilken P.M."/>
            <person name="An Z."/>
            <person name="de Beer Z.W."/>
            <person name="De Vos L."/>
            <person name="Chen L."/>
            <person name="Duong T.A."/>
            <person name="Gao Y."/>
            <person name="Hammerbacher A."/>
            <person name="Kikkert J.R."/>
            <person name="Li Y."/>
            <person name="Li H."/>
            <person name="Li K."/>
            <person name="Li Q."/>
            <person name="Liu X."/>
            <person name="Ma X."/>
            <person name="Naidoo K."/>
            <person name="Pethybridge S.J."/>
            <person name="Sun J."/>
            <person name="Steenkamp E.T."/>
            <person name="van der Nest M.A."/>
            <person name="van Wyk S."/>
            <person name="Wingfield M.J."/>
            <person name="Xiong C."/>
            <person name="Yue Q."/>
            <person name="Zhang X."/>
        </authorList>
    </citation>
    <scope>NUCLEOTIDE SEQUENCE [LARGE SCALE GENOMIC DNA]</scope>
    <source>
        <strain evidence="2 3">BP6252</strain>
    </source>
</reference>
<dbReference type="OrthoDB" id="2245989at2759"/>
<evidence type="ECO:0000313" key="3">
    <source>
        <dbReference type="Proteomes" id="UP000256645"/>
    </source>
</evidence>
<proteinExistence type="predicted"/>
<keyword evidence="3" id="KW-1185">Reference proteome</keyword>
<dbReference type="Pfam" id="PF11905">
    <property type="entry name" value="DUF3425"/>
    <property type="match status" value="1"/>
</dbReference>
<evidence type="ECO:0000313" key="2">
    <source>
        <dbReference type="EMBL" id="RDW56572.1"/>
    </source>
</evidence>
<dbReference type="CDD" id="cd14688">
    <property type="entry name" value="bZIP_YAP"/>
    <property type="match status" value="1"/>
</dbReference>
<sequence length="312" mass="35313">MATDDDLIHGSIPVMPCEVAPADDWSGLTDPVERRKRQNRLNQRARRNRHLRDQQLSTYGYEHPAHAQLTLHHPPLSLTAFYQDASLQVAQTPVPYMGAINDSDPGDSQPPFPSTVTALSEQMPSQPKKTALRQHLALFYRSYTTGCLIASHLLTLTRVNVHRAFVSNMLVLGIGWDLLEGDDTLSPFSTMMPGYDLQDLPVGLQPTALQRARAHHPWIDIFPSPIMRDNLLHAGDDWDDEELCTDIMGFWDGSSGPEGLIVWGEPSDPSNWEVTEGFLRKWGWVVRGCDELMRATNYWRAKRGERPLLIRR</sequence>
<dbReference type="EMBL" id="PDLM01000037">
    <property type="protein sequence ID" value="RDW56572.1"/>
    <property type="molecule type" value="Genomic_DNA"/>
</dbReference>
<accession>A0A3D8Q413</accession>